<accession>A0A0G0M3W7</accession>
<name>A0A0G0M3W7_9BACT</name>
<dbReference type="Proteomes" id="UP000033881">
    <property type="component" value="Unassembled WGS sequence"/>
</dbReference>
<organism evidence="1 2">
    <name type="scientific">Candidatus Woesebacteria bacterium GW2011_GWB1_39_12</name>
    <dbReference type="NCBI Taxonomy" id="1618574"/>
    <lineage>
        <taxon>Bacteria</taxon>
        <taxon>Candidatus Woeseibacteriota</taxon>
    </lineage>
</organism>
<reference evidence="1 2" key="1">
    <citation type="journal article" date="2015" name="Nature">
        <title>rRNA introns, odd ribosomes, and small enigmatic genomes across a large radiation of phyla.</title>
        <authorList>
            <person name="Brown C.T."/>
            <person name="Hug L.A."/>
            <person name="Thomas B.C."/>
            <person name="Sharon I."/>
            <person name="Castelle C.J."/>
            <person name="Singh A."/>
            <person name="Wilkins M.J."/>
            <person name="Williams K.H."/>
            <person name="Banfield J.F."/>
        </authorList>
    </citation>
    <scope>NUCLEOTIDE SEQUENCE [LARGE SCALE GENOMIC DNA]</scope>
</reference>
<evidence type="ECO:0000313" key="1">
    <source>
        <dbReference type="EMBL" id="KKQ98863.1"/>
    </source>
</evidence>
<gene>
    <name evidence="1" type="ORF">UT24_C0033G0018</name>
</gene>
<proteinExistence type="predicted"/>
<protein>
    <submittedName>
        <fullName evidence="1">Uncharacterized protein</fullName>
    </submittedName>
</protein>
<dbReference type="AlphaFoldDB" id="A0A0G0M3W7"/>
<sequence length="158" mass="18867">MGFVPEDFTRLIYMINHLTTHHCRTVLFPGSNAIHSSARLLEMLPSKWEHLSFEIFDNIIEMRTHSEKAMMKDFSNPDCDVLIVDNSLKLVRFTPKEIQRYFLRLGDLEDKVDDCVTQERGRVWKAMLLTSQFAYWAKYQDPWFFLNTFRPDYNFSEE</sequence>
<dbReference type="EMBL" id="LBWB01000033">
    <property type="protein sequence ID" value="KKQ98863.1"/>
    <property type="molecule type" value="Genomic_DNA"/>
</dbReference>
<dbReference type="STRING" id="1618574.UT24_C0033G0018"/>
<comment type="caution">
    <text evidence="1">The sequence shown here is derived from an EMBL/GenBank/DDBJ whole genome shotgun (WGS) entry which is preliminary data.</text>
</comment>
<evidence type="ECO:0000313" key="2">
    <source>
        <dbReference type="Proteomes" id="UP000033881"/>
    </source>
</evidence>